<dbReference type="PROSITE" id="PS50056">
    <property type="entry name" value="TYR_PHOSPHATASE_2"/>
    <property type="match status" value="1"/>
</dbReference>
<dbReference type="EMBL" id="JAAOIV010000003">
    <property type="protein sequence ID" value="NHN55211.1"/>
    <property type="molecule type" value="Genomic_DNA"/>
</dbReference>
<comment type="similarity">
    <text evidence="1">Belongs to the protein-tyrosine phosphatase family.</text>
</comment>
<organism evidence="4 5">
    <name type="scientific">Metallococcus carri</name>
    <dbReference type="NCBI Taxonomy" id="1656884"/>
    <lineage>
        <taxon>Bacteria</taxon>
        <taxon>Bacillati</taxon>
        <taxon>Actinomycetota</taxon>
        <taxon>Actinomycetes</taxon>
        <taxon>Micrococcales</taxon>
        <taxon>Dermacoccaceae</taxon>
        <taxon>Metallococcus</taxon>
    </lineage>
</organism>
<dbReference type="SUPFAM" id="SSF52799">
    <property type="entry name" value="(Phosphotyrosine protein) phosphatases II"/>
    <property type="match status" value="1"/>
</dbReference>
<dbReference type="GO" id="GO:0004721">
    <property type="term" value="F:phosphoprotein phosphatase activity"/>
    <property type="evidence" value="ECO:0007669"/>
    <property type="project" value="InterPro"/>
</dbReference>
<name>A0A967B5W2_9MICO</name>
<evidence type="ECO:0000313" key="4">
    <source>
        <dbReference type="EMBL" id="NHN55211.1"/>
    </source>
</evidence>
<evidence type="ECO:0000259" key="3">
    <source>
        <dbReference type="PROSITE" id="PS50056"/>
    </source>
</evidence>
<dbReference type="InterPro" id="IPR029021">
    <property type="entry name" value="Prot-tyrosine_phosphatase-like"/>
</dbReference>
<protein>
    <submittedName>
        <fullName evidence="4">Tyrosine-protein phosphatase</fullName>
    </submittedName>
</protein>
<feature type="region of interest" description="Disordered" evidence="2">
    <location>
        <begin position="1"/>
        <end position="23"/>
    </location>
</feature>
<reference evidence="4" key="1">
    <citation type="submission" date="2020-03" db="EMBL/GenBank/DDBJ databases">
        <title>Draft sequencing of Calidifontibacter sp. DB0510.</title>
        <authorList>
            <person name="Kim D.-U."/>
        </authorList>
    </citation>
    <scope>NUCLEOTIDE SEQUENCE</scope>
    <source>
        <strain evidence="4">DB0510</strain>
    </source>
</reference>
<evidence type="ECO:0000313" key="5">
    <source>
        <dbReference type="Proteomes" id="UP000744769"/>
    </source>
</evidence>
<sequence>MPRETSLIPRETSASGSSPAPRLGQVTQWIELDGAVNVRDVGGLPTEDGGRIAEHRLIRADNLQDLSEADIDHLRAGLGVTDIVDLRANIERAIEGEGPLQRYDVTHHHLSLLPEDEGQDAVEVAEDAVLPWSPNADRTRPERSPDEIAIGPYFGYLLDRPDAVAEALRVVATSEGATVVHCAAGKDRTGTVVAMALDVAGVAPEVIAEEYALTSERIERVVERLGRRPAYAEAMQGTTLDQHVPQAETMVRLLDAIRERWGGSAGWLRTQGWSEDEIRGLRAALRAE</sequence>
<dbReference type="Proteomes" id="UP000744769">
    <property type="component" value="Unassembled WGS sequence"/>
</dbReference>
<gene>
    <name evidence="4" type="ORF">G9U51_05335</name>
</gene>
<dbReference type="InterPro" id="IPR016130">
    <property type="entry name" value="Tyr_Pase_AS"/>
</dbReference>
<comment type="caution">
    <text evidence="4">The sequence shown here is derived from an EMBL/GenBank/DDBJ whole genome shotgun (WGS) entry which is preliminary data.</text>
</comment>
<dbReference type="PANTHER" id="PTHR31126">
    <property type="entry name" value="TYROSINE-PROTEIN PHOSPHATASE"/>
    <property type="match status" value="1"/>
</dbReference>
<dbReference type="AlphaFoldDB" id="A0A967B5W2"/>
<feature type="domain" description="Tyrosine specific protein phosphatases" evidence="3">
    <location>
        <begin position="165"/>
        <end position="220"/>
    </location>
</feature>
<dbReference type="InterPro" id="IPR000387">
    <property type="entry name" value="Tyr_Pase_dom"/>
</dbReference>
<dbReference type="InterPro" id="IPR026893">
    <property type="entry name" value="Tyr/Ser_Pase_IphP-type"/>
</dbReference>
<evidence type="ECO:0000256" key="2">
    <source>
        <dbReference type="SAM" id="MobiDB-lite"/>
    </source>
</evidence>
<dbReference type="Pfam" id="PF13350">
    <property type="entry name" value="Y_phosphatase3"/>
    <property type="match status" value="1"/>
</dbReference>
<dbReference type="Gene3D" id="3.90.190.10">
    <property type="entry name" value="Protein tyrosine phosphatase superfamily"/>
    <property type="match status" value="1"/>
</dbReference>
<evidence type="ECO:0000256" key="1">
    <source>
        <dbReference type="ARBA" id="ARBA00009580"/>
    </source>
</evidence>
<dbReference type="PANTHER" id="PTHR31126:SF1">
    <property type="entry name" value="TYROSINE SPECIFIC PROTEIN PHOSPHATASES DOMAIN-CONTAINING PROTEIN"/>
    <property type="match status" value="1"/>
</dbReference>
<accession>A0A967B5W2</accession>
<proteinExistence type="inferred from homology"/>
<keyword evidence="5" id="KW-1185">Reference proteome</keyword>
<dbReference type="PROSITE" id="PS00383">
    <property type="entry name" value="TYR_PHOSPHATASE_1"/>
    <property type="match status" value="1"/>
</dbReference>